<dbReference type="eggNOG" id="COG2207">
    <property type="taxonomic scope" value="Bacteria"/>
</dbReference>
<dbReference type="PROSITE" id="PS00041">
    <property type="entry name" value="HTH_ARAC_FAMILY_1"/>
    <property type="match status" value="1"/>
</dbReference>
<dbReference type="GO" id="GO:0043565">
    <property type="term" value="F:sequence-specific DNA binding"/>
    <property type="evidence" value="ECO:0007669"/>
    <property type="project" value="InterPro"/>
</dbReference>
<dbReference type="HOGENOM" id="CLU_000445_100_2_0"/>
<dbReference type="Proteomes" id="UP000000445">
    <property type="component" value="Chromosome"/>
</dbReference>
<dbReference type="KEGG" id="tna:CTN_1572"/>
<dbReference type="STRING" id="309803.CTN_1572"/>
<dbReference type="PROSITE" id="PS01124">
    <property type="entry name" value="HTH_ARAC_FAMILY_2"/>
    <property type="match status" value="1"/>
</dbReference>
<keyword evidence="2" id="KW-0238">DNA-binding</keyword>
<dbReference type="InterPro" id="IPR009594">
    <property type="entry name" value="Tscrpt_reg_HTH_AraC_N"/>
</dbReference>
<accession>B9K9W5</accession>
<dbReference type="AlphaFoldDB" id="B9K9W5"/>
<dbReference type="SMART" id="SM00342">
    <property type="entry name" value="HTH_ARAC"/>
    <property type="match status" value="1"/>
</dbReference>
<protein>
    <submittedName>
        <fullName evidence="5">Transcriptional regulator, AraC family</fullName>
    </submittedName>
</protein>
<dbReference type="PANTHER" id="PTHR43436:SF1">
    <property type="entry name" value="TRANSCRIPTIONAL REGULATORY PROTEIN"/>
    <property type="match status" value="1"/>
</dbReference>
<dbReference type="GO" id="GO:0003700">
    <property type="term" value="F:DNA-binding transcription factor activity"/>
    <property type="evidence" value="ECO:0007669"/>
    <property type="project" value="InterPro"/>
</dbReference>
<dbReference type="Gene3D" id="1.10.10.60">
    <property type="entry name" value="Homeodomain-like"/>
    <property type="match status" value="1"/>
</dbReference>
<evidence type="ECO:0000313" key="5">
    <source>
        <dbReference type="EMBL" id="ACM23748.1"/>
    </source>
</evidence>
<dbReference type="RefSeq" id="WP_015646141.1">
    <property type="nucleotide sequence ID" value="NC_011978.1"/>
</dbReference>
<feature type="domain" description="HTH araC/xylS-type" evidence="4">
    <location>
        <begin position="195"/>
        <end position="292"/>
    </location>
</feature>
<evidence type="ECO:0000256" key="2">
    <source>
        <dbReference type="ARBA" id="ARBA00023125"/>
    </source>
</evidence>
<dbReference type="InterPro" id="IPR020449">
    <property type="entry name" value="Tscrpt_reg_AraC-type_HTH"/>
</dbReference>
<dbReference type="InterPro" id="IPR018060">
    <property type="entry name" value="HTH_AraC"/>
</dbReference>
<dbReference type="Pfam" id="PF12833">
    <property type="entry name" value="HTH_18"/>
    <property type="match status" value="1"/>
</dbReference>
<reference evidence="5 6" key="1">
    <citation type="journal article" date="2009" name="Biosci. Biotechnol. Biochem.">
        <title>WeGAS: a web-based microbial genome annotation system.</title>
        <authorList>
            <person name="Lee D."/>
            <person name="Seo H."/>
            <person name="Park C."/>
            <person name="Park K."/>
        </authorList>
    </citation>
    <scope>NUCLEOTIDE SEQUENCE [LARGE SCALE GENOMIC DNA]</scope>
    <source>
        <strain evidence="6">ATCC 49049 / DSM 4359 / NBRC 107923 / NS-E</strain>
    </source>
</reference>
<evidence type="ECO:0000256" key="3">
    <source>
        <dbReference type="ARBA" id="ARBA00023163"/>
    </source>
</evidence>
<sequence length="303" mass="34862">MKEIMDEFDYVRRKLIERILHLTEKQPVVRPLPGLTVGRRESPTEPSTYILPPSICIAVQGAKRVLIGEEYYVYDVENFLLNSFDVPVVAQVIEASKEKPYIGMTWEIDMEILMEIVVEQKLNTRPITSSRGTSLGKVTHQLLDAFRRMLELLDEPEHISALLPVIKKEIIYRLLVSEQGPRLIQIALSGKNDVITALNYLKEHFNESVNMKRLAEMVGMSVSTFYQNFKILTGMTPLQYQKKLRLCEARKLLMAGSDVTTAAYQVGYESLSQFSREYKRFFGVSPSQDAKKLKEEPYTRILY</sequence>
<name>B9K9W5_THENN</name>
<organism evidence="5 6">
    <name type="scientific">Thermotoga neapolitana (strain ATCC 49049 / DSM 4359 / NBRC 107923 / NS-E)</name>
    <dbReference type="NCBI Taxonomy" id="309803"/>
    <lineage>
        <taxon>Bacteria</taxon>
        <taxon>Thermotogati</taxon>
        <taxon>Thermotogota</taxon>
        <taxon>Thermotogae</taxon>
        <taxon>Thermotogales</taxon>
        <taxon>Thermotogaceae</taxon>
        <taxon>Thermotoga</taxon>
    </lineage>
</organism>
<proteinExistence type="predicted"/>
<keyword evidence="1" id="KW-0805">Transcription regulation</keyword>
<dbReference type="EMBL" id="CP000916">
    <property type="protein sequence ID" value="ACM23748.1"/>
    <property type="molecule type" value="Genomic_DNA"/>
</dbReference>
<dbReference type="Pfam" id="PF06719">
    <property type="entry name" value="AraC_N"/>
    <property type="match status" value="1"/>
</dbReference>
<dbReference type="PRINTS" id="PR00032">
    <property type="entry name" value="HTHARAC"/>
</dbReference>
<evidence type="ECO:0000259" key="4">
    <source>
        <dbReference type="PROSITE" id="PS01124"/>
    </source>
</evidence>
<evidence type="ECO:0000313" key="6">
    <source>
        <dbReference type="Proteomes" id="UP000000445"/>
    </source>
</evidence>
<evidence type="ECO:0000256" key="1">
    <source>
        <dbReference type="ARBA" id="ARBA00023015"/>
    </source>
</evidence>
<gene>
    <name evidence="5" type="ordered locus">CTN_1572</name>
</gene>
<dbReference type="PANTHER" id="PTHR43436">
    <property type="entry name" value="ARAC-FAMILY TRANSCRIPTIONAL REGULATOR"/>
    <property type="match status" value="1"/>
</dbReference>
<dbReference type="InterPro" id="IPR009057">
    <property type="entry name" value="Homeodomain-like_sf"/>
</dbReference>
<dbReference type="SUPFAM" id="SSF46689">
    <property type="entry name" value="Homeodomain-like"/>
    <property type="match status" value="2"/>
</dbReference>
<keyword evidence="3" id="KW-0804">Transcription</keyword>
<keyword evidence="6" id="KW-1185">Reference proteome</keyword>
<dbReference type="InterPro" id="IPR018062">
    <property type="entry name" value="HTH_AraC-typ_CS"/>
</dbReference>